<evidence type="ECO:0000256" key="2">
    <source>
        <dbReference type="ARBA" id="ARBA00023015"/>
    </source>
</evidence>
<dbReference type="InterPro" id="IPR036388">
    <property type="entry name" value="WH-like_DNA-bd_sf"/>
</dbReference>
<organism evidence="5">
    <name type="scientific">marine sediment metagenome</name>
    <dbReference type="NCBI Taxonomy" id="412755"/>
    <lineage>
        <taxon>unclassified sequences</taxon>
        <taxon>metagenomes</taxon>
        <taxon>ecological metagenomes</taxon>
    </lineage>
</organism>
<proteinExistence type="inferred from homology"/>
<protein>
    <recommendedName>
        <fullName evidence="6">HTH marR-type domain-containing protein</fullName>
    </recommendedName>
</protein>
<dbReference type="EMBL" id="LAZR01024747">
    <property type="protein sequence ID" value="KKL74134.1"/>
    <property type="molecule type" value="Genomic_DNA"/>
</dbReference>
<dbReference type="Gene3D" id="1.10.10.10">
    <property type="entry name" value="Winged helix-like DNA-binding domain superfamily/Winged helix DNA-binding domain"/>
    <property type="match status" value="1"/>
</dbReference>
<reference evidence="5" key="1">
    <citation type="journal article" date="2015" name="Nature">
        <title>Complex archaea that bridge the gap between prokaryotes and eukaryotes.</title>
        <authorList>
            <person name="Spang A."/>
            <person name="Saw J.H."/>
            <person name="Jorgensen S.L."/>
            <person name="Zaremba-Niedzwiedzka K."/>
            <person name="Martijn J."/>
            <person name="Lind A.E."/>
            <person name="van Eijk R."/>
            <person name="Schleper C."/>
            <person name="Guy L."/>
            <person name="Ettema T.J."/>
        </authorList>
    </citation>
    <scope>NUCLEOTIDE SEQUENCE</scope>
</reference>
<sequence length="97" mass="11187">MKVKSVSDLAFQALDQLTDNDDELWVAHAIFDREASRTGEIQKIMSDDCGLSYYAVQRVLQNLVDKGIIFRVRRGKYAPNLKLVLEHMLIECERESK</sequence>
<comment type="similarity">
    <text evidence="1">Belongs to the BlaI transcriptional regulatory family.</text>
</comment>
<dbReference type="GO" id="GO:0003677">
    <property type="term" value="F:DNA binding"/>
    <property type="evidence" value="ECO:0007669"/>
    <property type="project" value="UniProtKB-KW"/>
</dbReference>
<evidence type="ECO:0000313" key="5">
    <source>
        <dbReference type="EMBL" id="KKL74134.1"/>
    </source>
</evidence>
<evidence type="ECO:0008006" key="6">
    <source>
        <dbReference type="Google" id="ProtNLM"/>
    </source>
</evidence>
<dbReference type="Pfam" id="PF03965">
    <property type="entry name" value="Penicillinase_R"/>
    <property type="match status" value="1"/>
</dbReference>
<name>A0A0F9EJE0_9ZZZZ</name>
<keyword evidence="3" id="KW-0238">DNA-binding</keyword>
<evidence type="ECO:0000256" key="4">
    <source>
        <dbReference type="ARBA" id="ARBA00023163"/>
    </source>
</evidence>
<keyword evidence="4" id="KW-0804">Transcription</keyword>
<dbReference type="InterPro" id="IPR005650">
    <property type="entry name" value="BlaI_family"/>
</dbReference>
<dbReference type="GO" id="GO:0045892">
    <property type="term" value="P:negative regulation of DNA-templated transcription"/>
    <property type="evidence" value="ECO:0007669"/>
    <property type="project" value="InterPro"/>
</dbReference>
<gene>
    <name evidence="5" type="ORF">LCGC14_2067950</name>
</gene>
<evidence type="ECO:0000256" key="3">
    <source>
        <dbReference type="ARBA" id="ARBA00023125"/>
    </source>
</evidence>
<comment type="caution">
    <text evidence="5">The sequence shown here is derived from an EMBL/GenBank/DDBJ whole genome shotgun (WGS) entry which is preliminary data.</text>
</comment>
<dbReference type="InterPro" id="IPR036390">
    <property type="entry name" value="WH_DNA-bd_sf"/>
</dbReference>
<keyword evidence="2" id="KW-0805">Transcription regulation</keyword>
<dbReference type="SUPFAM" id="SSF46785">
    <property type="entry name" value="Winged helix' DNA-binding domain"/>
    <property type="match status" value="1"/>
</dbReference>
<evidence type="ECO:0000256" key="1">
    <source>
        <dbReference type="ARBA" id="ARBA00011046"/>
    </source>
</evidence>
<dbReference type="AlphaFoldDB" id="A0A0F9EJE0"/>
<accession>A0A0F9EJE0</accession>